<proteinExistence type="predicted"/>
<name>A0A5J4L2Y6_9ZZZZ</name>
<accession>A0A5J4L2Y6</accession>
<gene>
    <name evidence="1" type="ORF">A45J_0377</name>
</gene>
<dbReference type="AlphaFoldDB" id="A0A5J4L2Y6"/>
<evidence type="ECO:0000313" key="1">
    <source>
        <dbReference type="EMBL" id="GER92659.1"/>
    </source>
</evidence>
<comment type="caution">
    <text evidence="1">The sequence shown here is derived from an EMBL/GenBank/DDBJ whole genome shotgun (WGS) entry which is preliminary data.</text>
</comment>
<reference evidence="1" key="1">
    <citation type="submission" date="2019-10" db="EMBL/GenBank/DDBJ databases">
        <title>Metagenomic sequencing of thiosulfate-disproportionating enrichment culture.</title>
        <authorList>
            <person name="Umezawa K."/>
            <person name="Kojima H."/>
            <person name="Fukui M."/>
        </authorList>
    </citation>
    <scope>NUCLEOTIDE SEQUENCE</scope>
    <source>
        <strain evidence="1">45J</strain>
    </source>
</reference>
<organism evidence="1">
    <name type="scientific">hot springs metagenome</name>
    <dbReference type="NCBI Taxonomy" id="433727"/>
    <lineage>
        <taxon>unclassified sequences</taxon>
        <taxon>metagenomes</taxon>
        <taxon>ecological metagenomes</taxon>
    </lineage>
</organism>
<dbReference type="EMBL" id="BLAB01000001">
    <property type="protein sequence ID" value="GER92659.1"/>
    <property type="molecule type" value="Genomic_DNA"/>
</dbReference>
<protein>
    <submittedName>
        <fullName evidence="1">Uncharacterized protein</fullName>
    </submittedName>
</protein>
<sequence>MSKKLCFSGADVNRFENYKYAHEVLDIVIDEWCDRERERRRLEGLPPISKLELKNELGRAIGLGNGDADNSAGKGIYRYCSGETPITVEKALQICHYIKKYDFIQWIGYQAGMLMTHRIAIENLDGIDEDDMLYEIVSCLKDTTKFVETLSSTYQSKASFEAIRIIEDVFMKAILQMEKTRIMLKKLIERMLKPGTQGSFWLMPEKKKKKR</sequence>